<name>A0A194USZ5_CYTMA</name>
<protein>
    <submittedName>
        <fullName evidence="2">Uncharacterized protein</fullName>
    </submittedName>
</protein>
<proteinExistence type="predicted"/>
<feature type="region of interest" description="Disordered" evidence="1">
    <location>
        <begin position="1"/>
        <end position="28"/>
    </location>
</feature>
<keyword evidence="3" id="KW-1185">Reference proteome</keyword>
<dbReference type="AlphaFoldDB" id="A0A194USZ5"/>
<gene>
    <name evidence="2" type="ORF">VP1G_10632</name>
</gene>
<sequence>MDPRLSRGGQQQVDKKIGQTRSKAADFRASTNQPHLPALKDFTCHLLTLKSYRAAVQAVPTKNMEWLVAGNHKRLKYSDG</sequence>
<reference evidence="3" key="1">
    <citation type="submission" date="2014-12" db="EMBL/GenBank/DDBJ databases">
        <title>Genome Sequence of Valsa Canker Pathogens Uncovers a Specific Adaption of Colonization on Woody Bark.</title>
        <authorList>
            <person name="Yin Z."/>
            <person name="Liu H."/>
            <person name="Gao X."/>
            <person name="Li Z."/>
            <person name="Song N."/>
            <person name="Ke X."/>
            <person name="Dai Q."/>
            <person name="Wu Y."/>
            <person name="Sun Y."/>
            <person name="Xu J.-R."/>
            <person name="Kang Z.K."/>
            <person name="Wang L."/>
            <person name="Huang L."/>
        </authorList>
    </citation>
    <scope>NUCLEOTIDE SEQUENCE [LARGE SCALE GENOMIC DNA]</scope>
    <source>
        <strain evidence="3">SXYL134</strain>
    </source>
</reference>
<dbReference type="EMBL" id="KN714676">
    <property type="protein sequence ID" value="KUI54778.1"/>
    <property type="molecule type" value="Genomic_DNA"/>
</dbReference>
<evidence type="ECO:0000313" key="2">
    <source>
        <dbReference type="EMBL" id="KUI54778.1"/>
    </source>
</evidence>
<evidence type="ECO:0000313" key="3">
    <source>
        <dbReference type="Proteomes" id="UP000078576"/>
    </source>
</evidence>
<organism evidence="2 3">
    <name type="scientific">Cytospora mali</name>
    <name type="common">Apple Valsa canker fungus</name>
    <name type="synonym">Valsa mali</name>
    <dbReference type="NCBI Taxonomy" id="578113"/>
    <lineage>
        <taxon>Eukaryota</taxon>
        <taxon>Fungi</taxon>
        <taxon>Dikarya</taxon>
        <taxon>Ascomycota</taxon>
        <taxon>Pezizomycotina</taxon>
        <taxon>Sordariomycetes</taxon>
        <taxon>Sordariomycetidae</taxon>
        <taxon>Diaporthales</taxon>
        <taxon>Cytosporaceae</taxon>
        <taxon>Cytospora</taxon>
    </lineage>
</organism>
<accession>A0A194USZ5</accession>
<dbReference type="Proteomes" id="UP000078576">
    <property type="component" value="Unassembled WGS sequence"/>
</dbReference>
<evidence type="ECO:0000256" key="1">
    <source>
        <dbReference type="SAM" id="MobiDB-lite"/>
    </source>
</evidence>